<comment type="caution">
    <text evidence="2">The sequence shown here is derived from an EMBL/GenBank/DDBJ whole genome shotgun (WGS) entry which is preliminary data.</text>
</comment>
<feature type="chain" id="PRO_5032466039" description="Lipoprotein" evidence="1">
    <location>
        <begin position="21"/>
        <end position="198"/>
    </location>
</feature>
<evidence type="ECO:0000313" key="3">
    <source>
        <dbReference type="Proteomes" id="UP000562254"/>
    </source>
</evidence>
<dbReference type="RefSeq" id="WP_184486733.1">
    <property type="nucleotide sequence ID" value="NZ_JAAEDJ010000343.1"/>
</dbReference>
<dbReference type="AlphaFoldDB" id="A0A840Y5W3"/>
<dbReference type="PROSITE" id="PS51257">
    <property type="entry name" value="PROKAR_LIPOPROTEIN"/>
    <property type="match status" value="1"/>
</dbReference>
<evidence type="ECO:0008006" key="4">
    <source>
        <dbReference type="Google" id="ProtNLM"/>
    </source>
</evidence>
<name>A0A840Y5W3_9PROT</name>
<keyword evidence="1" id="KW-0732">Signal</keyword>
<accession>A0A840Y5W3</accession>
<evidence type="ECO:0000313" key="2">
    <source>
        <dbReference type="EMBL" id="MBB5691341.1"/>
    </source>
</evidence>
<organism evidence="2 3">
    <name type="scientific">Neoroseomonas alkaliterrae</name>
    <dbReference type="NCBI Taxonomy" id="1452450"/>
    <lineage>
        <taxon>Bacteria</taxon>
        <taxon>Pseudomonadati</taxon>
        <taxon>Pseudomonadota</taxon>
        <taxon>Alphaproteobacteria</taxon>
        <taxon>Acetobacterales</taxon>
        <taxon>Acetobacteraceae</taxon>
        <taxon>Neoroseomonas</taxon>
    </lineage>
</organism>
<gene>
    <name evidence="2" type="ORF">FHS88_003494</name>
</gene>
<evidence type="ECO:0000256" key="1">
    <source>
        <dbReference type="SAM" id="SignalP"/>
    </source>
</evidence>
<dbReference type="EMBL" id="JACIJE010000011">
    <property type="protein sequence ID" value="MBB5691341.1"/>
    <property type="molecule type" value="Genomic_DNA"/>
</dbReference>
<keyword evidence="3" id="KW-1185">Reference proteome</keyword>
<protein>
    <recommendedName>
        <fullName evidence="4">Lipoprotein</fullName>
    </recommendedName>
</protein>
<feature type="signal peptide" evidence="1">
    <location>
        <begin position="1"/>
        <end position="20"/>
    </location>
</feature>
<reference evidence="2 3" key="1">
    <citation type="submission" date="2020-08" db="EMBL/GenBank/DDBJ databases">
        <title>Genomic Encyclopedia of Type Strains, Phase IV (KMG-IV): sequencing the most valuable type-strain genomes for metagenomic binning, comparative biology and taxonomic classification.</title>
        <authorList>
            <person name="Goeker M."/>
        </authorList>
    </citation>
    <scope>NUCLEOTIDE SEQUENCE [LARGE SCALE GENOMIC DNA]</scope>
    <source>
        <strain evidence="2 3">DSM 25895</strain>
    </source>
</reference>
<sequence>MRRAMLVLLPLLLAACGTSSYPLTYAPTTSGIGPRAPGPVAAVAEVRNLRSTGREDPRWLGTIRGGYGNPLKGIEADRPIDEAVRAAFEEALAARGWLSRGAPRVDVLLEITQFDANRYVRLEATAAMTLRLRERASGRILLTESERVRNVTGSLLAVDTGIFASPDELHALMQRTMREAMDRLLDRPSVAAALAEAR</sequence>
<proteinExistence type="predicted"/>
<dbReference type="Proteomes" id="UP000562254">
    <property type="component" value="Unassembled WGS sequence"/>
</dbReference>